<dbReference type="PANTHER" id="PTHR40943:SF1">
    <property type="entry name" value="CYTOPLASMIC PROTEIN"/>
    <property type="match status" value="1"/>
</dbReference>
<dbReference type="AlphaFoldDB" id="A0A7S4FSE0"/>
<feature type="transmembrane region" description="Helical" evidence="1">
    <location>
        <begin position="20"/>
        <end position="39"/>
    </location>
</feature>
<dbReference type="SUPFAM" id="SSF51182">
    <property type="entry name" value="RmlC-like cupins"/>
    <property type="match status" value="1"/>
</dbReference>
<evidence type="ECO:0000256" key="1">
    <source>
        <dbReference type="SAM" id="Phobius"/>
    </source>
</evidence>
<name>A0A7S4FSE0_9EUGL</name>
<dbReference type="InterPro" id="IPR008579">
    <property type="entry name" value="UGlyAH_Cupin_dom"/>
</dbReference>
<reference evidence="3" key="1">
    <citation type="submission" date="2021-01" db="EMBL/GenBank/DDBJ databases">
        <authorList>
            <person name="Corre E."/>
            <person name="Pelletier E."/>
            <person name="Niang G."/>
            <person name="Scheremetjew M."/>
            <person name="Finn R."/>
            <person name="Kale V."/>
            <person name="Holt S."/>
            <person name="Cochrane G."/>
            <person name="Meng A."/>
            <person name="Brown T."/>
            <person name="Cohen L."/>
        </authorList>
    </citation>
    <scope>NUCLEOTIDE SEQUENCE</scope>
    <source>
        <strain evidence="3">CCMP1594</strain>
    </source>
</reference>
<dbReference type="InterPro" id="IPR011051">
    <property type="entry name" value="RmlC_Cupin_sf"/>
</dbReference>
<accession>A0A7S4FSE0</accession>
<proteinExistence type="predicted"/>
<feature type="domain" description="(S)-ureidoglycine aminohydrolase cupin" evidence="2">
    <location>
        <begin position="265"/>
        <end position="336"/>
    </location>
</feature>
<dbReference type="EMBL" id="HBJA01062724">
    <property type="protein sequence ID" value="CAE0811037.1"/>
    <property type="molecule type" value="Transcribed_RNA"/>
</dbReference>
<evidence type="ECO:0000313" key="3">
    <source>
        <dbReference type="EMBL" id="CAE0811037.1"/>
    </source>
</evidence>
<dbReference type="CDD" id="cd02227">
    <property type="entry name" value="cupin_TM1112-like"/>
    <property type="match status" value="1"/>
</dbReference>
<protein>
    <recommendedName>
        <fullName evidence="2">(S)-ureidoglycine aminohydrolase cupin domain-containing protein</fullName>
    </recommendedName>
</protein>
<gene>
    <name evidence="3" type="ORF">EGYM00163_LOCUS22185</name>
</gene>
<dbReference type="Pfam" id="PF05899">
    <property type="entry name" value="Cupin_3"/>
    <property type="match status" value="2"/>
</dbReference>
<keyword evidence="1" id="KW-0472">Membrane</keyword>
<organism evidence="3">
    <name type="scientific">Eutreptiella gymnastica</name>
    <dbReference type="NCBI Taxonomy" id="73025"/>
    <lineage>
        <taxon>Eukaryota</taxon>
        <taxon>Discoba</taxon>
        <taxon>Euglenozoa</taxon>
        <taxon>Euglenida</taxon>
        <taxon>Spirocuta</taxon>
        <taxon>Euglenophyceae</taxon>
        <taxon>Eutreptiales</taxon>
        <taxon>Eutreptiaceae</taxon>
        <taxon>Eutreptiella</taxon>
    </lineage>
</organism>
<evidence type="ECO:0000259" key="2">
    <source>
        <dbReference type="Pfam" id="PF05899"/>
    </source>
</evidence>
<sequence>MASLLPTAMHGAPQSNYADALRWGVAAAATTAVVALCFLGTGNAQQSLLYSTAVKPVTSVPTTPLPVAGKPAHASAAPVFGARPTARLQNGPQQMQMRPALDTASISQDGGWSQILLLSCASAAAAAAAFVWRAIKRSAEPAEYIALAPYSSESLERRQRLLEREKQYRASMGAPVAVLERPTAAMDSDAERRQRLIREQQQYVQSGGAAGADTGLKAEVVKGGLEFSLARPEYFSLSALSTPEARKNADWGTPHQASRPLYKEGACNVGSWFCSEGGFPGSPNRPTTEMFYVMEGEGKLTDLDGTEHPWGPGDTVVLPKGWSGRWDISKPIHKVFVVVSHPETPQADCGKCVVGRPIEQLMVKGDRGDADHGMPRGASAKLCQDGPVTVGAWECTPGGFPVVNRPTTEIFYILEGVCFLTNPDGSAQRVTAGDTVVLPKGWSGRWDVIETIRKVFVVVAE</sequence>
<keyword evidence="1" id="KW-0812">Transmembrane</keyword>
<feature type="domain" description="(S)-ureidoglycine aminohydrolase cupin" evidence="2">
    <location>
        <begin position="384"/>
        <end position="456"/>
    </location>
</feature>
<feature type="transmembrane region" description="Helical" evidence="1">
    <location>
        <begin position="115"/>
        <end position="135"/>
    </location>
</feature>
<dbReference type="Gene3D" id="2.60.120.10">
    <property type="entry name" value="Jelly Rolls"/>
    <property type="match status" value="2"/>
</dbReference>
<dbReference type="PANTHER" id="PTHR40943">
    <property type="entry name" value="CYTOPLASMIC PROTEIN-RELATED"/>
    <property type="match status" value="1"/>
</dbReference>
<dbReference type="InterPro" id="IPR014710">
    <property type="entry name" value="RmlC-like_jellyroll"/>
</dbReference>
<keyword evidence="1" id="KW-1133">Transmembrane helix</keyword>